<dbReference type="PANTHER" id="PTHR12151">
    <property type="entry name" value="ELECTRON TRANSPORT PROTIN SCO1/SENC FAMILY MEMBER"/>
    <property type="match status" value="1"/>
</dbReference>
<name>A0A4R3MRP0_9GAMM</name>
<proteinExistence type="inferred from homology"/>
<reference evidence="6 7" key="1">
    <citation type="submission" date="2019-03" db="EMBL/GenBank/DDBJ databases">
        <title>Genomic Encyclopedia of Type Strains, Phase IV (KMG-IV): sequencing the most valuable type-strain genomes for metagenomic binning, comparative biology and taxonomic classification.</title>
        <authorList>
            <person name="Goeker M."/>
        </authorList>
    </citation>
    <scope>NUCLEOTIDE SEQUENCE [LARGE SCALE GENOMIC DNA]</scope>
    <source>
        <strain evidence="6 7">DSM 13587</strain>
    </source>
</reference>
<dbReference type="PROSITE" id="PS51352">
    <property type="entry name" value="THIOREDOXIN_2"/>
    <property type="match status" value="1"/>
</dbReference>
<dbReference type="Pfam" id="PF02630">
    <property type="entry name" value="SCO1-SenC"/>
    <property type="match status" value="1"/>
</dbReference>
<feature type="disulfide bond" description="Redox-active" evidence="4">
    <location>
        <begin position="77"/>
        <end position="81"/>
    </location>
</feature>
<accession>A0A4R3MRP0</accession>
<dbReference type="RefSeq" id="WP_132978375.1">
    <property type="nucleotide sequence ID" value="NZ_SMAO01000010.1"/>
</dbReference>
<keyword evidence="4" id="KW-1015">Disulfide bond</keyword>
<dbReference type="Proteomes" id="UP000295717">
    <property type="component" value="Unassembled WGS sequence"/>
</dbReference>
<dbReference type="AlphaFoldDB" id="A0A4R3MRP0"/>
<dbReference type="SUPFAM" id="SSF52833">
    <property type="entry name" value="Thioredoxin-like"/>
    <property type="match status" value="1"/>
</dbReference>
<feature type="domain" description="Thioredoxin" evidence="5">
    <location>
        <begin position="31"/>
        <end position="203"/>
    </location>
</feature>
<evidence type="ECO:0000313" key="6">
    <source>
        <dbReference type="EMBL" id="TCT19018.1"/>
    </source>
</evidence>
<dbReference type="CDD" id="cd02968">
    <property type="entry name" value="SCO"/>
    <property type="match status" value="1"/>
</dbReference>
<dbReference type="EMBL" id="SMAO01000010">
    <property type="protein sequence ID" value="TCT19018.1"/>
    <property type="molecule type" value="Genomic_DNA"/>
</dbReference>
<keyword evidence="3" id="KW-0479">Metal-binding</keyword>
<evidence type="ECO:0000256" key="1">
    <source>
        <dbReference type="ARBA" id="ARBA00010996"/>
    </source>
</evidence>
<gene>
    <name evidence="6" type="ORF">EDC35_11065</name>
</gene>
<evidence type="ECO:0000313" key="7">
    <source>
        <dbReference type="Proteomes" id="UP000295717"/>
    </source>
</evidence>
<protein>
    <submittedName>
        <fullName evidence="6">Protein SCO1/2</fullName>
    </submittedName>
</protein>
<dbReference type="InterPro" id="IPR036249">
    <property type="entry name" value="Thioredoxin-like_sf"/>
</dbReference>
<keyword evidence="7" id="KW-1185">Reference proteome</keyword>
<evidence type="ECO:0000259" key="5">
    <source>
        <dbReference type="PROSITE" id="PS51352"/>
    </source>
</evidence>
<evidence type="ECO:0000256" key="3">
    <source>
        <dbReference type="PIRSR" id="PIRSR603782-1"/>
    </source>
</evidence>
<sequence>MTRHRLLVAIAVLAALLGWLLSGWEPTRRAATEVTSALDLAAPPQGGDFTLDSAAGPVRLSDLRGQVVLIYFGYTTCPDICPTNLAFLAAALRELTPDELQRVRVLFVSVDPERDDPPRLAVYAAYFHPNIQGVTGTPEQVAQVAAQYGAAYRRTEQTGSAVGYLVDHSAYTYIVDPAGHLVQTLDHATPPERILAVMRRLLAVTPSKDTADN</sequence>
<feature type="binding site" evidence="3">
    <location>
        <position position="77"/>
    </location>
    <ligand>
        <name>Cu cation</name>
        <dbReference type="ChEBI" id="CHEBI:23378"/>
    </ligand>
</feature>
<dbReference type="InterPro" id="IPR003782">
    <property type="entry name" value="SCO1/SenC"/>
</dbReference>
<dbReference type="Gene3D" id="3.40.30.10">
    <property type="entry name" value="Glutaredoxin"/>
    <property type="match status" value="1"/>
</dbReference>
<dbReference type="GO" id="GO:0046872">
    <property type="term" value="F:metal ion binding"/>
    <property type="evidence" value="ECO:0007669"/>
    <property type="project" value="UniProtKB-KW"/>
</dbReference>
<dbReference type="PANTHER" id="PTHR12151:SF25">
    <property type="entry name" value="LINALOOL DEHYDRATASE_ISOMERASE DOMAIN-CONTAINING PROTEIN"/>
    <property type="match status" value="1"/>
</dbReference>
<evidence type="ECO:0000256" key="2">
    <source>
        <dbReference type="ARBA" id="ARBA00023008"/>
    </source>
</evidence>
<dbReference type="OrthoDB" id="9790194at2"/>
<dbReference type="FunFam" id="3.40.30.10:FF:000013">
    <property type="entry name" value="Blast:Protein SCO1 homolog, mitochondrial"/>
    <property type="match status" value="1"/>
</dbReference>
<evidence type="ECO:0000256" key="4">
    <source>
        <dbReference type="PIRSR" id="PIRSR603782-2"/>
    </source>
</evidence>
<keyword evidence="2 3" id="KW-0186">Copper</keyword>
<comment type="similarity">
    <text evidence="1">Belongs to the SCO1/2 family.</text>
</comment>
<organism evidence="6 7">
    <name type="scientific">Thiobaca trueperi</name>
    <dbReference type="NCBI Taxonomy" id="127458"/>
    <lineage>
        <taxon>Bacteria</taxon>
        <taxon>Pseudomonadati</taxon>
        <taxon>Pseudomonadota</taxon>
        <taxon>Gammaproteobacteria</taxon>
        <taxon>Chromatiales</taxon>
        <taxon>Chromatiaceae</taxon>
        <taxon>Thiobaca</taxon>
    </lineage>
</organism>
<dbReference type="InterPro" id="IPR013766">
    <property type="entry name" value="Thioredoxin_domain"/>
</dbReference>
<feature type="binding site" evidence="3">
    <location>
        <position position="81"/>
    </location>
    <ligand>
        <name>Cu cation</name>
        <dbReference type="ChEBI" id="CHEBI:23378"/>
    </ligand>
</feature>
<comment type="caution">
    <text evidence="6">The sequence shown here is derived from an EMBL/GenBank/DDBJ whole genome shotgun (WGS) entry which is preliminary data.</text>
</comment>
<feature type="binding site" evidence="3">
    <location>
        <position position="168"/>
    </location>
    <ligand>
        <name>Cu cation</name>
        <dbReference type="ChEBI" id="CHEBI:23378"/>
    </ligand>
</feature>